<reference evidence="1 2" key="1">
    <citation type="journal article" date="2014" name="Genome Announc.">
        <title>Draft Genome Sequences of Marine Flavobacterium Algibacter lectus Strains SS8 and NR4.</title>
        <authorList>
            <person name="Takatani N."/>
            <person name="Nakanishi M."/>
            <person name="Meirelles P."/>
            <person name="Mino S."/>
            <person name="Suda W."/>
            <person name="Oshima K."/>
            <person name="Hattori M."/>
            <person name="Ohkuma M."/>
            <person name="Hosokawa M."/>
            <person name="Miyashita K."/>
            <person name="Thompson F.L."/>
            <person name="Niwa A."/>
            <person name="Sawabe T."/>
            <person name="Sawabe T."/>
        </authorList>
    </citation>
    <scope>NUCLEOTIDE SEQUENCE [LARGE SCALE GENOMIC DNA]</scope>
    <source>
        <strain evidence="2">JCM19274</strain>
    </source>
</reference>
<proteinExistence type="predicted"/>
<sequence>MFINPEPVPVEHLREGKGAVRIGIDFEKPLASGSITMKYTPLFN</sequence>
<accession>A0A090WPF3</accession>
<dbReference type="RefSeq" id="WP_262480692.1">
    <property type="nucleotide sequence ID" value="NZ_BBNU01000002.1"/>
</dbReference>
<evidence type="ECO:0000313" key="1">
    <source>
        <dbReference type="EMBL" id="GAL78078.1"/>
    </source>
</evidence>
<name>A0A090WPF3_9FLAO</name>
<organism evidence="1 2">
    <name type="scientific">Algibacter lectus</name>
    <dbReference type="NCBI Taxonomy" id="221126"/>
    <lineage>
        <taxon>Bacteria</taxon>
        <taxon>Pseudomonadati</taxon>
        <taxon>Bacteroidota</taxon>
        <taxon>Flavobacteriia</taxon>
        <taxon>Flavobacteriales</taxon>
        <taxon>Flavobacteriaceae</taxon>
        <taxon>Algibacter</taxon>
    </lineage>
</organism>
<dbReference type="EMBL" id="BBNU01000002">
    <property type="protein sequence ID" value="GAL78078.1"/>
    <property type="molecule type" value="Genomic_DNA"/>
</dbReference>
<dbReference type="AlphaFoldDB" id="A0A090WPF3"/>
<gene>
    <name evidence="1" type="ORF">JCM19274_4577</name>
</gene>
<comment type="caution">
    <text evidence="1">The sequence shown here is derived from an EMBL/GenBank/DDBJ whole genome shotgun (WGS) entry which is preliminary data.</text>
</comment>
<evidence type="ECO:0000313" key="2">
    <source>
        <dbReference type="Proteomes" id="UP000029643"/>
    </source>
</evidence>
<dbReference type="Proteomes" id="UP000029643">
    <property type="component" value="Unassembled WGS sequence"/>
</dbReference>
<protein>
    <submittedName>
        <fullName evidence="1">Uncharacterized protein</fullName>
    </submittedName>
</protein>